<dbReference type="InterPro" id="IPR030895">
    <property type="entry name" value="T5SS_PEPC_rpt"/>
</dbReference>
<protein>
    <recommendedName>
        <fullName evidence="1">ESPR domain-containing protein</fullName>
    </recommendedName>
</protein>
<keyword evidence="3" id="KW-1185">Reference proteome</keyword>
<dbReference type="AlphaFoldDB" id="A0A843BBP1"/>
<name>A0A843BBP1_9BURK</name>
<reference evidence="2" key="1">
    <citation type="submission" date="2020-12" db="EMBL/GenBank/DDBJ databases">
        <title>Comamonas sp. nov., isolated from stream water.</title>
        <authorList>
            <person name="Park K.-H."/>
        </authorList>
    </citation>
    <scope>NUCLEOTIDE SEQUENCE</scope>
    <source>
        <strain evidence="2">EJ-4</strain>
    </source>
</reference>
<accession>A0A843BBP1</accession>
<gene>
    <name evidence="2" type="ORF">HF327_019460</name>
</gene>
<dbReference type="Pfam" id="PF13018">
    <property type="entry name" value="ESPR"/>
    <property type="match status" value="1"/>
</dbReference>
<evidence type="ECO:0000259" key="1">
    <source>
        <dbReference type="Pfam" id="PF13018"/>
    </source>
</evidence>
<dbReference type="EMBL" id="JABBCQ020000021">
    <property type="protein sequence ID" value="MBI1626662.1"/>
    <property type="molecule type" value="Genomic_DNA"/>
</dbReference>
<evidence type="ECO:0000313" key="3">
    <source>
        <dbReference type="Proteomes" id="UP000530032"/>
    </source>
</evidence>
<organism evidence="2 3">
    <name type="scientific">Comamonas suwonensis</name>
    <dbReference type="NCBI Taxonomy" id="2606214"/>
    <lineage>
        <taxon>Bacteria</taxon>
        <taxon>Pseudomonadati</taxon>
        <taxon>Pseudomonadota</taxon>
        <taxon>Betaproteobacteria</taxon>
        <taxon>Burkholderiales</taxon>
        <taxon>Comamonadaceae</taxon>
        <taxon>Comamonas</taxon>
    </lineage>
</organism>
<dbReference type="NCBIfam" id="TIGR04393">
    <property type="entry name" value="rpt_T5SS_PEPC"/>
    <property type="match status" value="1"/>
</dbReference>
<dbReference type="RefSeq" id="WP_198462045.1">
    <property type="nucleotide sequence ID" value="NZ_JABBCQ020000021.1"/>
</dbReference>
<evidence type="ECO:0000313" key="2">
    <source>
        <dbReference type="EMBL" id="MBI1626662.1"/>
    </source>
</evidence>
<comment type="caution">
    <text evidence="2">The sequence shown here is derived from an EMBL/GenBank/DDBJ whole genome shotgun (WGS) entry which is preliminary data.</text>
</comment>
<feature type="domain" description="ESPR" evidence="1">
    <location>
        <begin position="1"/>
        <end position="35"/>
    </location>
</feature>
<dbReference type="Proteomes" id="UP000530032">
    <property type="component" value="Unassembled WGS sequence"/>
</dbReference>
<sequence length="172" mass="17852">MNRSYRLVFNHCLGVMQVASELAAGRRKNGSGGATVLTPPHIWRHSLGALVLALSGALAPPAQAQVSIAGDLWNWDGNNTWSPVSPMTTPNTWDTNIFIFALGVEEGKTGTLTVSNGAKVTGDVIHVAYSGYPRVGGNGSVWVSGAGSRIDINGMYVGNSGSGTLTIENGGV</sequence>
<dbReference type="InterPro" id="IPR024973">
    <property type="entry name" value="ESPR"/>
</dbReference>
<proteinExistence type="predicted"/>